<organism evidence="4 5">
    <name type="scientific">Pinibacter aurantiacus</name>
    <dbReference type="NCBI Taxonomy" id="2851599"/>
    <lineage>
        <taxon>Bacteria</taxon>
        <taxon>Pseudomonadati</taxon>
        <taxon>Bacteroidota</taxon>
        <taxon>Chitinophagia</taxon>
        <taxon>Chitinophagales</taxon>
        <taxon>Chitinophagaceae</taxon>
        <taxon>Pinibacter</taxon>
    </lineage>
</organism>
<comment type="caution">
    <text evidence="4">The sequence shown here is derived from an EMBL/GenBank/DDBJ whole genome shotgun (WGS) entry which is preliminary data.</text>
</comment>
<keyword evidence="2" id="KW-0175">Coiled coil</keyword>
<proteinExistence type="predicted"/>
<evidence type="ECO:0000313" key="4">
    <source>
        <dbReference type="EMBL" id="MBV4359984.1"/>
    </source>
</evidence>
<protein>
    <submittedName>
        <fullName evidence="4">Helix-turn-helix domain-containing protein</fullName>
    </submittedName>
</protein>
<dbReference type="Pfam" id="PF01381">
    <property type="entry name" value="HTH_3"/>
    <property type="match status" value="1"/>
</dbReference>
<evidence type="ECO:0000256" key="2">
    <source>
        <dbReference type="SAM" id="Coils"/>
    </source>
</evidence>
<dbReference type="PANTHER" id="PTHR46558:SF13">
    <property type="entry name" value="HTH-TYPE TRANSCRIPTIONAL REGULATOR IMMR"/>
    <property type="match status" value="1"/>
</dbReference>
<dbReference type="RefSeq" id="WP_217794239.1">
    <property type="nucleotide sequence ID" value="NZ_JAHSPG010000016.1"/>
</dbReference>
<keyword evidence="1" id="KW-0238">DNA-binding</keyword>
<evidence type="ECO:0000256" key="1">
    <source>
        <dbReference type="ARBA" id="ARBA00023125"/>
    </source>
</evidence>
<feature type="coiled-coil region" evidence="2">
    <location>
        <begin position="89"/>
        <end position="123"/>
    </location>
</feature>
<feature type="domain" description="HTH cro/C1-type" evidence="3">
    <location>
        <begin position="9"/>
        <end position="63"/>
    </location>
</feature>
<dbReference type="InterPro" id="IPR001387">
    <property type="entry name" value="Cro/C1-type_HTH"/>
</dbReference>
<dbReference type="EMBL" id="JAHSPG010000016">
    <property type="protein sequence ID" value="MBV4359984.1"/>
    <property type="molecule type" value="Genomic_DNA"/>
</dbReference>
<dbReference type="AlphaFoldDB" id="A0A9E2SF48"/>
<dbReference type="Proteomes" id="UP000812270">
    <property type="component" value="Unassembled WGS sequence"/>
</dbReference>
<dbReference type="SMART" id="SM00530">
    <property type="entry name" value="HTH_XRE"/>
    <property type="match status" value="1"/>
</dbReference>
<dbReference type="PANTHER" id="PTHR46558">
    <property type="entry name" value="TRACRIPTIONAL REGULATORY PROTEIN-RELATED-RELATED"/>
    <property type="match status" value="1"/>
</dbReference>
<sequence length="134" mass="15422">MKHHFASNLRYLRKRKGVTQTEIAILVEKAHTTIGNWEKRIAQPSIEELVIIADFFQITLDHLILDDLALSSYNLEHNHAVKEEQEAYLANTAKLIDSLQLNVDTLKQLIDVKDKQIAELTTENTFLKQGLEEK</sequence>
<accession>A0A9E2SF48</accession>
<name>A0A9E2SF48_9BACT</name>
<gene>
    <name evidence="4" type="ORF">KTO63_22655</name>
</gene>
<evidence type="ECO:0000313" key="5">
    <source>
        <dbReference type="Proteomes" id="UP000812270"/>
    </source>
</evidence>
<dbReference type="GO" id="GO:0003677">
    <property type="term" value="F:DNA binding"/>
    <property type="evidence" value="ECO:0007669"/>
    <property type="project" value="UniProtKB-KW"/>
</dbReference>
<keyword evidence="5" id="KW-1185">Reference proteome</keyword>
<reference evidence="4" key="1">
    <citation type="submission" date="2021-06" db="EMBL/GenBank/DDBJ databases">
        <authorList>
            <person name="Huq M.A."/>
        </authorList>
    </citation>
    <scope>NUCLEOTIDE SEQUENCE</scope>
    <source>
        <strain evidence="4">MAH-26</strain>
    </source>
</reference>
<evidence type="ECO:0000259" key="3">
    <source>
        <dbReference type="PROSITE" id="PS50943"/>
    </source>
</evidence>
<dbReference type="CDD" id="cd00093">
    <property type="entry name" value="HTH_XRE"/>
    <property type="match status" value="1"/>
</dbReference>
<dbReference type="PROSITE" id="PS50943">
    <property type="entry name" value="HTH_CROC1"/>
    <property type="match status" value="1"/>
</dbReference>